<protein>
    <recommendedName>
        <fullName evidence="3">DUF3718 domain-containing protein</fullName>
    </recommendedName>
</protein>
<evidence type="ECO:0008006" key="3">
    <source>
        <dbReference type="Google" id="ProtNLM"/>
    </source>
</evidence>
<keyword evidence="2" id="KW-1185">Reference proteome</keyword>
<comment type="caution">
    <text evidence="1">The sequence shown here is derived from an EMBL/GenBank/DDBJ whole genome shotgun (WGS) entry which is preliminary data.</text>
</comment>
<proteinExistence type="predicted"/>
<sequence>MKTLRYWISVTLSTVILGAPLAALAGPTLYYEKLWIEDSVSGCLQRAENAISQAGVPILNANKSRVLAVSPTVSVAIDCELIEEKIRAVLMVTSAGDNPTEAIDLTQQLKQQLISIEN</sequence>
<dbReference type="Proteomes" id="UP001232992">
    <property type="component" value="Unassembled WGS sequence"/>
</dbReference>
<organism evidence="1 2">
    <name type="scientific">Roseofilum casamattae BLCC-M143</name>
    <dbReference type="NCBI Taxonomy" id="3022442"/>
    <lineage>
        <taxon>Bacteria</taxon>
        <taxon>Bacillati</taxon>
        <taxon>Cyanobacteriota</taxon>
        <taxon>Cyanophyceae</taxon>
        <taxon>Desertifilales</taxon>
        <taxon>Desertifilaceae</taxon>
        <taxon>Roseofilum</taxon>
        <taxon>Roseofilum casamattae</taxon>
    </lineage>
</organism>
<name>A0ABT7C2F3_9CYAN</name>
<dbReference type="RefSeq" id="WP_283760283.1">
    <property type="nucleotide sequence ID" value="NZ_JAQOSQ010000042.1"/>
</dbReference>
<dbReference type="EMBL" id="JAQOSQ010000042">
    <property type="protein sequence ID" value="MDJ1185643.1"/>
    <property type="molecule type" value="Genomic_DNA"/>
</dbReference>
<accession>A0ABT7C2F3</accession>
<evidence type="ECO:0000313" key="2">
    <source>
        <dbReference type="Proteomes" id="UP001232992"/>
    </source>
</evidence>
<evidence type="ECO:0000313" key="1">
    <source>
        <dbReference type="EMBL" id="MDJ1185643.1"/>
    </source>
</evidence>
<reference evidence="1 2" key="1">
    <citation type="submission" date="2023-01" db="EMBL/GenBank/DDBJ databases">
        <title>Novel diversity within Roseofilum (Cyanobacteria; Desertifilaceae) from marine benthic mats with descriptions of four novel species.</title>
        <authorList>
            <person name="Wang Y."/>
            <person name="Berthold D.E."/>
            <person name="Hu J."/>
            <person name="Lefler F.W."/>
            <person name="Laughinghouse H.D. IV."/>
        </authorList>
    </citation>
    <scope>NUCLEOTIDE SEQUENCE [LARGE SCALE GENOMIC DNA]</scope>
    <source>
        <strain evidence="1 2">BLCC-M143</strain>
    </source>
</reference>
<gene>
    <name evidence="1" type="ORF">PMH09_20890</name>
</gene>